<feature type="non-terminal residue" evidence="2">
    <location>
        <position position="1"/>
    </location>
</feature>
<accession>A0A4U9F154</accession>
<gene>
    <name evidence="2" type="ORF">MDCFG202_LOCUS518837</name>
</gene>
<comment type="caution">
    <text evidence="2">The sequence shown here is derived from an EMBL/GenBank/DDBJ whole genome shotgun (WGS) entry which is preliminary data.</text>
</comment>
<dbReference type="EMBL" id="CAJPIJ010000184">
    <property type="protein sequence ID" value="CAG2006761.1"/>
    <property type="molecule type" value="Genomic_DNA"/>
</dbReference>
<evidence type="ECO:0000256" key="1">
    <source>
        <dbReference type="SAM" id="MobiDB-lite"/>
    </source>
</evidence>
<feature type="region of interest" description="Disordered" evidence="1">
    <location>
        <begin position="50"/>
        <end position="69"/>
    </location>
</feature>
<proteinExistence type="predicted"/>
<feature type="non-terminal residue" evidence="2">
    <location>
        <position position="103"/>
    </location>
</feature>
<sequence>EGLYLDPFYKTRVTVLRGVGQLNHVAAPLHVEASELKTFSVAAADISVSDSSNVSMNGTNGSSRSTPVALSPVYSAQPYEALPAITNNKHFGLQHDGTYQIAS</sequence>
<organism evidence="2 3">
    <name type="scientific">Gibberella zeae</name>
    <name type="common">Wheat head blight fungus</name>
    <name type="synonym">Fusarium graminearum</name>
    <dbReference type="NCBI Taxonomy" id="5518"/>
    <lineage>
        <taxon>Eukaryota</taxon>
        <taxon>Fungi</taxon>
        <taxon>Dikarya</taxon>
        <taxon>Ascomycota</taxon>
        <taxon>Pezizomycotina</taxon>
        <taxon>Sordariomycetes</taxon>
        <taxon>Hypocreomycetidae</taxon>
        <taxon>Hypocreales</taxon>
        <taxon>Nectriaceae</taxon>
        <taxon>Fusarium</taxon>
    </lineage>
</organism>
<reference evidence="2" key="1">
    <citation type="submission" date="2021-03" db="EMBL/GenBank/DDBJ databases">
        <authorList>
            <person name="Alouane T."/>
            <person name="Langin T."/>
            <person name="Bonhomme L."/>
        </authorList>
    </citation>
    <scope>NUCLEOTIDE SEQUENCE</scope>
    <source>
        <strain evidence="2">MDC_Fg202</strain>
    </source>
</reference>
<protein>
    <submittedName>
        <fullName evidence="2">Uncharacterized protein</fullName>
    </submittedName>
</protein>
<dbReference type="Proteomes" id="UP000746612">
    <property type="component" value="Unassembled WGS sequence"/>
</dbReference>
<name>A0A4U9F154_GIBZA</name>
<dbReference type="AlphaFoldDB" id="A0A4U9F154"/>
<evidence type="ECO:0000313" key="3">
    <source>
        <dbReference type="Proteomes" id="UP000746612"/>
    </source>
</evidence>
<feature type="compositionally biased region" description="Polar residues" evidence="1">
    <location>
        <begin position="56"/>
        <end position="68"/>
    </location>
</feature>
<evidence type="ECO:0000313" key="2">
    <source>
        <dbReference type="EMBL" id="CAG2006761.1"/>
    </source>
</evidence>